<sequence length="67" mass="7473">MYLQSCTIVLRNHSTLICKTVEQSLGIIDHHGSSNIDAIVIKAKKGNHVHHYQTLSVEESIESLMSL</sequence>
<dbReference type="Proteomes" id="UP000031672">
    <property type="component" value="Unassembled WGS sequence"/>
</dbReference>
<evidence type="ECO:0000313" key="1">
    <source>
        <dbReference type="EMBL" id="KII76757.1"/>
    </source>
</evidence>
<dbReference type="EMBL" id="JTKH01000024">
    <property type="protein sequence ID" value="KII76757.1"/>
    <property type="molecule type" value="Genomic_DNA"/>
</dbReference>
<gene>
    <name evidence="1" type="ORF">OJ16_16010</name>
</gene>
<evidence type="ECO:0000313" key="2">
    <source>
        <dbReference type="Proteomes" id="UP000031672"/>
    </source>
</evidence>
<reference evidence="1 2" key="1">
    <citation type="submission" date="2014-11" db="EMBL/GenBank/DDBJ databases">
        <title>Draft Genome Sequence of Vibrio piscirenalis strains CECT 8603T and CECT 8604, two marine Gammaproteobacterium isolated from cultured gilthead sea bream (Sparus aurata).</title>
        <authorList>
            <person name="Arahal D.R."/>
            <person name="Rodrigo-Torres L."/>
            <person name="Lucena T."/>
            <person name="Pujalte M.J."/>
        </authorList>
    </citation>
    <scope>NUCLEOTIDE SEQUENCE [LARGE SCALE GENOMIC DNA]</scope>
    <source>
        <strain evidence="1 2">DCR 1-4-2</strain>
    </source>
</reference>
<proteinExistence type="predicted"/>
<dbReference type="OrthoDB" id="5880145at2"/>
<dbReference type="RefSeq" id="WP_040992246.1">
    <property type="nucleotide sequence ID" value="NZ_JBFRUC010000007.1"/>
</dbReference>
<organism evidence="1 2">
    <name type="scientific">Vibrio renipiscarius</name>
    <dbReference type="NCBI Taxonomy" id="1461322"/>
    <lineage>
        <taxon>Bacteria</taxon>
        <taxon>Pseudomonadati</taxon>
        <taxon>Pseudomonadota</taxon>
        <taxon>Gammaproteobacteria</taxon>
        <taxon>Vibrionales</taxon>
        <taxon>Vibrionaceae</taxon>
        <taxon>Vibrio</taxon>
    </lineage>
</organism>
<comment type="caution">
    <text evidence="1">The sequence shown here is derived from an EMBL/GenBank/DDBJ whole genome shotgun (WGS) entry which is preliminary data.</text>
</comment>
<accession>A0A0C2NF18</accession>
<name>A0A0C2NRF2_9VIBR</name>
<accession>A0A0C2NRF2</accession>
<dbReference type="AlphaFoldDB" id="A0A0C2NRF2"/>
<keyword evidence="2" id="KW-1185">Reference proteome</keyword>
<protein>
    <submittedName>
        <fullName evidence="1">Uncharacterized protein</fullName>
    </submittedName>
</protein>